<dbReference type="HAMAP" id="MF_01539">
    <property type="entry name" value="TmcAL"/>
    <property type="match status" value="1"/>
</dbReference>
<name>A0A239ZMV7_9STAP</name>
<dbReference type="EC" id="6.3.4.-" evidence="4"/>
<feature type="binding site" evidence="4">
    <location>
        <position position="178"/>
    </location>
    <ligand>
        <name>ATP</name>
        <dbReference type="ChEBI" id="CHEBI:30616"/>
    </ligand>
</feature>
<evidence type="ECO:0000313" key="5">
    <source>
        <dbReference type="EMBL" id="SNV72170.1"/>
    </source>
</evidence>
<sequence length="380" mass="43792">MKSVALITEYNPFHNGHVYHAQSSKSKTQSDVTIAIMSGSFTMRGEPALLNKFNRAKMAIQHVDLVIELPLIYAISSGELFAQGGVQIAEMLKCDTLSFGSESGNIDEITEVIHQIEQLKHDDRYKALVKEGKSHPRIISELINDSSLLNGSNNLLAIEYVRHIMNHQLSIQPVTIQRKDNLYLDAHLNDNTHISSATSIRNAYFNKQETYQQSLPHTSVEILKQTNGINWDDFFPYLRWTILRSSHEELRQIYMMSEGLEYKLKKEIRDCHRFEDFVKKVKSKRYTWTRIQRLLTATLLNIKSTDVHQYEDTAIRVLAMTRNGQAYLKEIKEDCPLPIVTNVNKKSAEFFKHEIKATELYQSVSGQPETDFNQAVYIHE</sequence>
<feature type="binding site" evidence="4">
    <location>
        <begin position="7"/>
        <end position="20"/>
    </location>
    <ligand>
        <name>ATP</name>
        <dbReference type="ChEBI" id="CHEBI:30616"/>
    </ligand>
</feature>
<keyword evidence="1 4" id="KW-0820">tRNA-binding</keyword>
<gene>
    <name evidence="4" type="primary">tmcAL</name>
    <name evidence="5" type="ORF">SAMEA4384403_01692</name>
</gene>
<dbReference type="InterPro" id="IPR008513">
    <property type="entry name" value="tRNA(Met)_cyd_acetate_ligase"/>
</dbReference>
<evidence type="ECO:0000256" key="2">
    <source>
        <dbReference type="ARBA" id="ARBA00022598"/>
    </source>
</evidence>
<dbReference type="GO" id="GO:0005524">
    <property type="term" value="F:ATP binding"/>
    <property type="evidence" value="ECO:0007669"/>
    <property type="project" value="UniProtKB-KW"/>
</dbReference>
<dbReference type="GO" id="GO:0005737">
    <property type="term" value="C:cytoplasm"/>
    <property type="evidence" value="ECO:0007669"/>
    <property type="project" value="UniProtKB-SubCell"/>
</dbReference>
<keyword evidence="4" id="KW-0067">ATP-binding</keyword>
<dbReference type="SUPFAM" id="SSF52374">
    <property type="entry name" value="Nucleotidylyl transferase"/>
    <property type="match status" value="1"/>
</dbReference>
<feature type="binding site" evidence="4">
    <location>
        <position position="153"/>
    </location>
    <ligand>
        <name>ATP</name>
        <dbReference type="ChEBI" id="CHEBI:30616"/>
    </ligand>
</feature>
<keyword evidence="6" id="KW-1185">Reference proteome</keyword>
<reference evidence="5 6" key="1">
    <citation type="submission" date="2017-06" db="EMBL/GenBank/DDBJ databases">
        <authorList>
            <consortium name="Pathogen Informatics"/>
        </authorList>
    </citation>
    <scope>NUCLEOTIDE SEQUENCE [LARGE SCALE GENOMIC DNA]</scope>
    <source>
        <strain evidence="5 6">NCTC13839</strain>
    </source>
</reference>
<dbReference type="Proteomes" id="UP000242084">
    <property type="component" value="Chromosome 1"/>
</dbReference>
<keyword evidence="3 4" id="KW-0819">tRNA processing</keyword>
<organism evidence="5 6">
    <name type="scientific">Mammaliicoccus stepanovicii</name>
    <dbReference type="NCBI Taxonomy" id="643214"/>
    <lineage>
        <taxon>Bacteria</taxon>
        <taxon>Bacillati</taxon>
        <taxon>Bacillota</taxon>
        <taxon>Bacilli</taxon>
        <taxon>Bacillales</taxon>
        <taxon>Staphylococcaceae</taxon>
        <taxon>Mammaliicoccus</taxon>
    </lineage>
</organism>
<dbReference type="GO" id="GO:0006400">
    <property type="term" value="P:tRNA modification"/>
    <property type="evidence" value="ECO:0007669"/>
    <property type="project" value="UniProtKB-UniRule"/>
</dbReference>
<comment type="similarity">
    <text evidence="4">Belongs to the TmcAL family.</text>
</comment>
<dbReference type="Gene3D" id="3.40.50.620">
    <property type="entry name" value="HUPs"/>
    <property type="match status" value="1"/>
</dbReference>
<dbReference type="PANTHER" id="PTHR37825:SF1">
    <property type="entry name" value="TRNA(MET) CYTIDINE ACETATE LIGASE"/>
    <property type="match status" value="1"/>
</dbReference>
<comment type="caution">
    <text evidence="4">Lacks conserved residue(s) required for the propagation of feature annotation.</text>
</comment>
<comment type="subcellular location">
    <subcellularLocation>
        <location evidence="4">Cytoplasm</location>
    </subcellularLocation>
</comment>
<dbReference type="PANTHER" id="PTHR37825">
    <property type="entry name" value="TRNA(MET) CYTIDINE ACETATE LIGASE"/>
    <property type="match status" value="1"/>
</dbReference>
<dbReference type="NCBIfam" id="NF010191">
    <property type="entry name" value="PRK13670.1"/>
    <property type="match status" value="1"/>
</dbReference>
<dbReference type="EMBL" id="LT906462">
    <property type="protein sequence ID" value="SNV72170.1"/>
    <property type="molecule type" value="Genomic_DNA"/>
</dbReference>
<keyword evidence="4" id="KW-0963">Cytoplasm</keyword>
<dbReference type="GO" id="GO:0016879">
    <property type="term" value="F:ligase activity, forming carbon-nitrogen bonds"/>
    <property type="evidence" value="ECO:0007669"/>
    <property type="project" value="UniProtKB-UniRule"/>
</dbReference>
<proteinExistence type="inferred from homology"/>
<dbReference type="OrthoDB" id="9769796at2"/>
<protein>
    <recommendedName>
        <fullName evidence="4">tRNA(Met) cytidine acetate ligase</fullName>
        <ecNumber evidence="4">6.3.4.-</ecNumber>
    </recommendedName>
</protein>
<comment type="catalytic activity">
    <reaction evidence="4">
        <text>cytidine(34) in elongator tRNA(Met) + acetate + ATP = N(4)-acetylcytidine(34) in elongator tRNA(Met) + AMP + diphosphate</text>
        <dbReference type="Rhea" id="RHEA:58144"/>
        <dbReference type="Rhea" id="RHEA-COMP:10693"/>
        <dbReference type="Rhea" id="RHEA-COMP:10694"/>
        <dbReference type="ChEBI" id="CHEBI:30089"/>
        <dbReference type="ChEBI" id="CHEBI:30616"/>
        <dbReference type="ChEBI" id="CHEBI:33019"/>
        <dbReference type="ChEBI" id="CHEBI:74900"/>
        <dbReference type="ChEBI" id="CHEBI:82748"/>
        <dbReference type="ChEBI" id="CHEBI:456215"/>
    </reaction>
</comment>
<accession>A0A239ZMV7</accession>
<feature type="binding site" evidence="4">
    <location>
        <position position="100"/>
    </location>
    <ligand>
        <name>ATP</name>
        <dbReference type="ChEBI" id="CHEBI:30616"/>
    </ligand>
</feature>
<keyword evidence="4" id="KW-0694">RNA-binding</keyword>
<dbReference type="GO" id="GO:0000049">
    <property type="term" value="F:tRNA binding"/>
    <property type="evidence" value="ECO:0007669"/>
    <property type="project" value="UniProtKB-KW"/>
</dbReference>
<keyword evidence="4" id="KW-0547">Nucleotide-binding</keyword>
<keyword evidence="2 4" id="KW-0436">Ligase</keyword>
<evidence type="ECO:0000256" key="3">
    <source>
        <dbReference type="ARBA" id="ARBA00022694"/>
    </source>
</evidence>
<dbReference type="KEGG" id="sste:SAMEA4384403_1692"/>
<comment type="function">
    <text evidence="4">Catalyzes the formation of N(4)-acetylcytidine (ac(4)C) at the wobble position of elongator tRNA(Met), using acetate and ATP as substrates. First activates an acetate ion to form acetyladenylate (Ac-AMP) and then transfers the acetyl group to tRNA to form ac(4)C34.</text>
</comment>
<dbReference type="Pfam" id="PF05636">
    <property type="entry name" value="HIGH_NTase1"/>
    <property type="match status" value="1"/>
</dbReference>
<dbReference type="RefSeq" id="WP_095088585.1">
    <property type="nucleotide sequence ID" value="NZ_BMDM01000004.1"/>
</dbReference>
<evidence type="ECO:0000313" key="6">
    <source>
        <dbReference type="Proteomes" id="UP000242084"/>
    </source>
</evidence>
<dbReference type="AlphaFoldDB" id="A0A239ZMV7"/>
<evidence type="ECO:0000256" key="1">
    <source>
        <dbReference type="ARBA" id="ARBA00022555"/>
    </source>
</evidence>
<evidence type="ECO:0000256" key="4">
    <source>
        <dbReference type="HAMAP-Rule" id="MF_01539"/>
    </source>
</evidence>
<dbReference type="InterPro" id="IPR014729">
    <property type="entry name" value="Rossmann-like_a/b/a_fold"/>
</dbReference>